<dbReference type="EMBL" id="BARW01004219">
    <property type="protein sequence ID" value="GAI60910.1"/>
    <property type="molecule type" value="Genomic_DNA"/>
</dbReference>
<proteinExistence type="predicted"/>
<gene>
    <name evidence="1" type="ORF">S12H4_10057</name>
</gene>
<sequence>ANRKLWEATQDETYLEELTDMSTDLITITGAESLEDAMKGLDNETLIEFLRAQGALNTADSSNEVYLAMETNIIERETTIIREVIDTDMKNDLATLNEKTDSIWDTLWGFVTGQESLVGNVIDTLVSWASEALAGLFRIPAQAMFSLIRDFLFDEVPD</sequence>
<protein>
    <submittedName>
        <fullName evidence="1">Uncharacterized protein</fullName>
    </submittedName>
</protein>
<name>X1RCM9_9ZZZZ</name>
<feature type="non-terminal residue" evidence="1">
    <location>
        <position position="1"/>
    </location>
</feature>
<evidence type="ECO:0000313" key="1">
    <source>
        <dbReference type="EMBL" id="GAI60910.1"/>
    </source>
</evidence>
<dbReference type="AlphaFoldDB" id="X1RCM9"/>
<organism evidence="1">
    <name type="scientific">marine sediment metagenome</name>
    <dbReference type="NCBI Taxonomy" id="412755"/>
    <lineage>
        <taxon>unclassified sequences</taxon>
        <taxon>metagenomes</taxon>
        <taxon>ecological metagenomes</taxon>
    </lineage>
</organism>
<accession>X1RCM9</accession>
<comment type="caution">
    <text evidence="1">The sequence shown here is derived from an EMBL/GenBank/DDBJ whole genome shotgun (WGS) entry which is preliminary data.</text>
</comment>
<reference evidence="1" key="1">
    <citation type="journal article" date="2014" name="Front. Microbiol.">
        <title>High frequency of phylogenetically diverse reductive dehalogenase-homologous genes in deep subseafloor sedimentary metagenomes.</title>
        <authorList>
            <person name="Kawai M."/>
            <person name="Futagami T."/>
            <person name="Toyoda A."/>
            <person name="Takaki Y."/>
            <person name="Nishi S."/>
            <person name="Hori S."/>
            <person name="Arai W."/>
            <person name="Tsubouchi T."/>
            <person name="Morono Y."/>
            <person name="Uchiyama I."/>
            <person name="Ito T."/>
            <person name="Fujiyama A."/>
            <person name="Inagaki F."/>
            <person name="Takami H."/>
        </authorList>
    </citation>
    <scope>NUCLEOTIDE SEQUENCE</scope>
    <source>
        <strain evidence="1">Expedition CK06-06</strain>
    </source>
</reference>